<evidence type="ECO:0000256" key="6">
    <source>
        <dbReference type="SAM" id="SignalP"/>
    </source>
</evidence>
<feature type="signal peptide" evidence="6">
    <location>
        <begin position="1"/>
        <end position="23"/>
    </location>
</feature>
<dbReference type="GO" id="GO:0008081">
    <property type="term" value="F:phosphoric diester hydrolase activity"/>
    <property type="evidence" value="ECO:0007669"/>
    <property type="project" value="InterPro"/>
</dbReference>
<keyword evidence="5" id="KW-0456">Lyase</keyword>
<dbReference type="EMBL" id="CAJPVJ010002834">
    <property type="protein sequence ID" value="CAG2166851.1"/>
    <property type="molecule type" value="Genomic_DNA"/>
</dbReference>
<accession>A0A7R9LTQ3</accession>
<dbReference type="InterPro" id="IPR017946">
    <property type="entry name" value="PLC-like_Pdiesterase_TIM-brl"/>
</dbReference>
<dbReference type="SUPFAM" id="SSF51695">
    <property type="entry name" value="PLC-like phosphodiesterases"/>
    <property type="match status" value="1"/>
</dbReference>
<dbReference type="GO" id="GO:0046872">
    <property type="term" value="F:metal ion binding"/>
    <property type="evidence" value="ECO:0007669"/>
    <property type="project" value="UniProtKB-KW"/>
</dbReference>
<evidence type="ECO:0000256" key="5">
    <source>
        <dbReference type="ARBA" id="ARBA00023239"/>
    </source>
</evidence>
<evidence type="ECO:0000256" key="1">
    <source>
        <dbReference type="ARBA" id="ARBA00000110"/>
    </source>
</evidence>
<dbReference type="Gene3D" id="3.20.20.190">
    <property type="entry name" value="Phosphatidylinositol (PI) phosphodiesterase"/>
    <property type="match status" value="1"/>
</dbReference>
<dbReference type="GO" id="GO:0006629">
    <property type="term" value="P:lipid metabolic process"/>
    <property type="evidence" value="ECO:0007669"/>
    <property type="project" value="InterPro"/>
</dbReference>
<protein>
    <submittedName>
        <fullName evidence="7">Uncharacterized protein</fullName>
    </submittedName>
</protein>
<sequence>MWKSLQISILILILKSHLRPTSALKRPFYNIAHMVNSIREVDQYVGQGANAIESDVTFTNNGSAVYTYHGYPCDCFRHCTEREEFPRFLGYIRDITTPGNTRYRKNLALLFLDLKVSQLPPSAKAVAGQELASLIVDNLFNDTLGSTKVKLLLSVGHVFDYDFILGFENELENRKLNRLNKIIGWDVGLNDPLFVIESMWKRVGRVKNIWQGDGRTNCLSPFVNLGRLTAAIKRRDETNMMRPDPYIDKVYHWTVDLTVNIRSSLRAGVDGIITNHPERIVNVLKETEFANDFRLATQDDDPFDRYTKGKQQLNKSPNAAINQPIGKQQLNKSPNAAINQPIGIRIAYGMGDMFTSLSKYVGDFVYLRAPSFFGFRGRSGNEELIQTVLKIIHNINQKNEANAVTKS</sequence>
<keyword evidence="6" id="KW-0732">Signal</keyword>
<keyword evidence="2" id="KW-0479">Metal-binding</keyword>
<evidence type="ECO:0000256" key="3">
    <source>
        <dbReference type="ARBA" id="ARBA00022842"/>
    </source>
</evidence>
<keyword evidence="3" id="KW-0460">Magnesium</keyword>
<dbReference type="CDD" id="cd08576">
    <property type="entry name" value="GDPD_like_SMaseD_PLD"/>
    <property type="match status" value="1"/>
</dbReference>
<reference evidence="7" key="1">
    <citation type="submission" date="2020-11" db="EMBL/GenBank/DDBJ databases">
        <authorList>
            <person name="Tran Van P."/>
        </authorList>
    </citation>
    <scope>NUCLEOTIDE SEQUENCE</scope>
</reference>
<keyword evidence="8" id="KW-1185">Reference proteome</keyword>
<name>A0A7R9LTQ3_9ACAR</name>
<comment type="catalytic activity">
    <reaction evidence="1">
        <text>an N-(acyl)-sphingosylphosphoethanolamine = an N-(acyl)-sphingosyl-1,3-cyclic phosphate + ethanolamine</text>
        <dbReference type="Rhea" id="RHEA:60648"/>
        <dbReference type="ChEBI" id="CHEBI:57603"/>
        <dbReference type="ChEBI" id="CHEBI:143891"/>
        <dbReference type="ChEBI" id="CHEBI:143892"/>
    </reaction>
</comment>
<dbReference type="OrthoDB" id="1058301at2759"/>
<organism evidence="7">
    <name type="scientific">Oppiella nova</name>
    <dbReference type="NCBI Taxonomy" id="334625"/>
    <lineage>
        <taxon>Eukaryota</taxon>
        <taxon>Metazoa</taxon>
        <taxon>Ecdysozoa</taxon>
        <taxon>Arthropoda</taxon>
        <taxon>Chelicerata</taxon>
        <taxon>Arachnida</taxon>
        <taxon>Acari</taxon>
        <taxon>Acariformes</taxon>
        <taxon>Sarcoptiformes</taxon>
        <taxon>Oribatida</taxon>
        <taxon>Brachypylina</taxon>
        <taxon>Oppioidea</taxon>
        <taxon>Oppiidae</taxon>
        <taxon>Oppiella</taxon>
    </lineage>
</organism>
<feature type="chain" id="PRO_5036211298" evidence="6">
    <location>
        <begin position="24"/>
        <end position="407"/>
    </location>
</feature>
<dbReference type="Proteomes" id="UP000728032">
    <property type="component" value="Unassembled WGS sequence"/>
</dbReference>
<evidence type="ECO:0000313" key="7">
    <source>
        <dbReference type="EMBL" id="CAD7647662.1"/>
    </source>
</evidence>
<dbReference type="Pfam" id="PF13653">
    <property type="entry name" value="GDPD_2"/>
    <property type="match status" value="1"/>
</dbReference>
<evidence type="ECO:0000256" key="2">
    <source>
        <dbReference type="ARBA" id="ARBA00022723"/>
    </source>
</evidence>
<dbReference type="EMBL" id="OC917659">
    <property type="protein sequence ID" value="CAD7647662.1"/>
    <property type="molecule type" value="Genomic_DNA"/>
</dbReference>
<evidence type="ECO:0000313" key="8">
    <source>
        <dbReference type="Proteomes" id="UP000728032"/>
    </source>
</evidence>
<dbReference type="AlphaFoldDB" id="A0A7R9LTQ3"/>
<gene>
    <name evidence="7" type="ORF">ONB1V03_LOCUS6366</name>
</gene>
<proteinExistence type="predicted"/>
<evidence type="ECO:0000256" key="4">
    <source>
        <dbReference type="ARBA" id="ARBA00023157"/>
    </source>
</evidence>
<keyword evidence="4" id="KW-1015">Disulfide bond</keyword>
<dbReference type="GO" id="GO:0016829">
    <property type="term" value="F:lyase activity"/>
    <property type="evidence" value="ECO:0007669"/>
    <property type="project" value="UniProtKB-KW"/>
</dbReference>